<dbReference type="PANTHER" id="PTHR43489:SF6">
    <property type="entry name" value="HYDROXYPYRUVATE ISOMERASE-RELATED"/>
    <property type="match status" value="1"/>
</dbReference>
<reference evidence="4" key="1">
    <citation type="journal article" date="2021" name="Front. Microbiol.">
        <title>Comprehensive Comparative Genomics and Phenotyping of Methylobacterium Species.</title>
        <authorList>
            <person name="Alessa O."/>
            <person name="Ogura Y."/>
            <person name="Fujitani Y."/>
            <person name="Takami H."/>
            <person name="Hayashi T."/>
            <person name="Sahin N."/>
            <person name="Tani A."/>
        </authorList>
    </citation>
    <scope>NUCLEOTIDE SEQUENCE</scope>
    <source>
        <strain evidence="4">DSM 19015</strain>
    </source>
</reference>
<accession>A0ABQ4RUQ8</accession>
<dbReference type="NCBIfam" id="NF043033">
    <property type="entry name" value="OxoTetrIsom"/>
    <property type="match status" value="1"/>
</dbReference>
<proteinExistence type="inferred from homology"/>
<sequence length="264" mass="28641">MPRLAANLSLLFTELAFLDRFAAAAEAGFAVVEFLFPYEHPPEAIAERLRANRLELAIFNLPPGDWAAGERGLAALPDRFDEMARGVETALAYAAATGVRRLHLMAGLADRRDPAARQAYGRALRHAATWLAANGIDLLIEPINARSMPGYFLDDFDAAADLVAGMQAEGVANIRLQFDIFHCQILHGDVTTRLARLMPLIGHVQIASVPHRAEPGTGELNDAFVLAALDRLGYAGFVGCEYHPRQGTRAGLAWLAPYLDASRG</sequence>
<dbReference type="PIRSF" id="PIRSF006241">
    <property type="entry name" value="HyI"/>
    <property type="match status" value="1"/>
</dbReference>
<dbReference type="Proteomes" id="UP001055125">
    <property type="component" value="Unassembled WGS sequence"/>
</dbReference>
<keyword evidence="1 2" id="KW-0413">Isomerase</keyword>
<dbReference type="GO" id="GO:0016853">
    <property type="term" value="F:isomerase activity"/>
    <property type="evidence" value="ECO:0007669"/>
    <property type="project" value="UniProtKB-KW"/>
</dbReference>
<feature type="domain" description="Xylose isomerase-like TIM barrel" evidence="3">
    <location>
        <begin position="21"/>
        <end position="256"/>
    </location>
</feature>
<dbReference type="InterPro" id="IPR013022">
    <property type="entry name" value="Xyl_isomerase-like_TIM-brl"/>
</dbReference>
<evidence type="ECO:0000313" key="5">
    <source>
        <dbReference type="Proteomes" id="UP001055125"/>
    </source>
</evidence>
<dbReference type="EMBL" id="BPQP01000026">
    <property type="protein sequence ID" value="GJD94553.1"/>
    <property type="molecule type" value="Genomic_DNA"/>
</dbReference>
<evidence type="ECO:0000256" key="1">
    <source>
        <dbReference type="ARBA" id="ARBA00023235"/>
    </source>
</evidence>
<dbReference type="SUPFAM" id="SSF51658">
    <property type="entry name" value="Xylose isomerase-like"/>
    <property type="match status" value="1"/>
</dbReference>
<dbReference type="InterPro" id="IPR053398">
    <property type="entry name" value="HPT_OtnI_isomerases"/>
</dbReference>
<dbReference type="InterPro" id="IPR050417">
    <property type="entry name" value="Sugar_Epim/Isomerase"/>
</dbReference>
<protein>
    <submittedName>
        <fullName evidence="4">2-oxo-tetronate isomerase</fullName>
    </submittedName>
</protein>
<organism evidence="4 5">
    <name type="scientific">Methylobacterium iners</name>
    <dbReference type="NCBI Taxonomy" id="418707"/>
    <lineage>
        <taxon>Bacteria</taxon>
        <taxon>Pseudomonadati</taxon>
        <taxon>Pseudomonadota</taxon>
        <taxon>Alphaproteobacteria</taxon>
        <taxon>Hyphomicrobiales</taxon>
        <taxon>Methylobacteriaceae</taxon>
        <taxon>Methylobacterium</taxon>
    </lineage>
</organism>
<gene>
    <name evidence="4" type="primary">otnI</name>
    <name evidence="4" type="ORF">OCOJLMKI_1756</name>
</gene>
<dbReference type="Gene3D" id="3.20.20.150">
    <property type="entry name" value="Divalent-metal-dependent TIM barrel enzymes"/>
    <property type="match status" value="1"/>
</dbReference>
<dbReference type="PANTHER" id="PTHR43489">
    <property type="entry name" value="ISOMERASE"/>
    <property type="match status" value="1"/>
</dbReference>
<dbReference type="RefSeq" id="WP_238243727.1">
    <property type="nucleotide sequence ID" value="NZ_BPQP01000026.1"/>
</dbReference>
<evidence type="ECO:0000313" key="4">
    <source>
        <dbReference type="EMBL" id="GJD94553.1"/>
    </source>
</evidence>
<evidence type="ECO:0000256" key="2">
    <source>
        <dbReference type="PIRNR" id="PIRNR006241"/>
    </source>
</evidence>
<evidence type="ECO:0000259" key="3">
    <source>
        <dbReference type="Pfam" id="PF01261"/>
    </source>
</evidence>
<keyword evidence="5" id="KW-1185">Reference proteome</keyword>
<dbReference type="InterPro" id="IPR026040">
    <property type="entry name" value="HyI-like"/>
</dbReference>
<dbReference type="Pfam" id="PF01261">
    <property type="entry name" value="AP_endonuc_2"/>
    <property type="match status" value="1"/>
</dbReference>
<comment type="caution">
    <text evidence="4">The sequence shown here is derived from an EMBL/GenBank/DDBJ whole genome shotgun (WGS) entry which is preliminary data.</text>
</comment>
<reference evidence="4" key="2">
    <citation type="submission" date="2021-08" db="EMBL/GenBank/DDBJ databases">
        <authorList>
            <person name="Tani A."/>
            <person name="Ola A."/>
            <person name="Ogura Y."/>
            <person name="Katsura K."/>
            <person name="Hayashi T."/>
        </authorList>
    </citation>
    <scope>NUCLEOTIDE SEQUENCE</scope>
    <source>
        <strain evidence="4">DSM 19015</strain>
    </source>
</reference>
<dbReference type="InterPro" id="IPR036237">
    <property type="entry name" value="Xyl_isomerase-like_sf"/>
</dbReference>
<comment type="similarity">
    <text evidence="2">Belongs to the hyi family.</text>
</comment>
<name>A0ABQ4RUQ8_9HYPH</name>